<keyword evidence="1" id="KW-0175">Coiled coil</keyword>
<proteinExistence type="predicted"/>
<evidence type="ECO:0000313" key="3">
    <source>
        <dbReference type="Proteomes" id="UP000886750"/>
    </source>
</evidence>
<reference evidence="2" key="2">
    <citation type="submission" date="2021-04" db="EMBL/GenBank/DDBJ databases">
        <authorList>
            <person name="Gilroy R."/>
        </authorList>
    </citation>
    <scope>NUCLEOTIDE SEQUENCE</scope>
    <source>
        <strain evidence="2">1345</strain>
    </source>
</reference>
<name>A0A9D1ZYW0_9FIRM</name>
<sequence length="160" mass="18614">MEYTEILLDMQNRIIRLEKEVELLKKQVAQNNALTQQMNISAPETGKRDTTRYMFNGGVFPKNRLVLAVVQEYVRRHTFLTCSQLKQVFEKSLQGSIGVVETVQIARLRPDYEVRFFTREQEVLHLSDGDMYVCTQWGILNIPNFIKRAEQLGFQIDSIG</sequence>
<gene>
    <name evidence="2" type="ORF">H9729_02415</name>
</gene>
<dbReference type="EMBL" id="DXCQ01000025">
    <property type="protein sequence ID" value="HIY96519.1"/>
    <property type="molecule type" value="Genomic_DNA"/>
</dbReference>
<reference evidence="2" key="1">
    <citation type="journal article" date="2021" name="PeerJ">
        <title>Extensive microbial diversity within the chicken gut microbiome revealed by metagenomics and culture.</title>
        <authorList>
            <person name="Gilroy R."/>
            <person name="Ravi A."/>
            <person name="Getino M."/>
            <person name="Pursley I."/>
            <person name="Horton D.L."/>
            <person name="Alikhan N.F."/>
            <person name="Baker D."/>
            <person name="Gharbi K."/>
            <person name="Hall N."/>
            <person name="Watson M."/>
            <person name="Adriaenssens E.M."/>
            <person name="Foster-Nyarko E."/>
            <person name="Jarju S."/>
            <person name="Secka A."/>
            <person name="Antonio M."/>
            <person name="Oren A."/>
            <person name="Chaudhuri R.R."/>
            <person name="La Ragione R."/>
            <person name="Hildebrand F."/>
            <person name="Pallen M.J."/>
        </authorList>
    </citation>
    <scope>NUCLEOTIDE SEQUENCE</scope>
    <source>
        <strain evidence="2">1345</strain>
    </source>
</reference>
<organism evidence="2 3">
    <name type="scientific">Candidatus Borkfalkia excrementigallinarum</name>
    <dbReference type="NCBI Taxonomy" id="2838506"/>
    <lineage>
        <taxon>Bacteria</taxon>
        <taxon>Bacillati</taxon>
        <taxon>Bacillota</taxon>
        <taxon>Clostridia</taxon>
        <taxon>Christensenellales</taxon>
        <taxon>Christensenellaceae</taxon>
        <taxon>Candidatus Borkfalkia</taxon>
    </lineage>
</organism>
<comment type="caution">
    <text evidence="2">The sequence shown here is derived from an EMBL/GenBank/DDBJ whole genome shotgun (WGS) entry which is preliminary data.</text>
</comment>
<protein>
    <submittedName>
        <fullName evidence="2">Uncharacterized protein</fullName>
    </submittedName>
</protein>
<evidence type="ECO:0000256" key="1">
    <source>
        <dbReference type="SAM" id="Coils"/>
    </source>
</evidence>
<evidence type="ECO:0000313" key="2">
    <source>
        <dbReference type="EMBL" id="HIY96519.1"/>
    </source>
</evidence>
<dbReference type="Proteomes" id="UP000886750">
    <property type="component" value="Unassembled WGS sequence"/>
</dbReference>
<dbReference type="AlphaFoldDB" id="A0A9D1ZYW0"/>
<feature type="coiled-coil region" evidence="1">
    <location>
        <begin position="7"/>
        <end position="34"/>
    </location>
</feature>
<accession>A0A9D1ZYW0</accession>